<name>A0ABW5B401_9FLAO</name>
<comment type="caution">
    <text evidence="1">The sequence shown here is derived from an EMBL/GenBank/DDBJ whole genome shotgun (WGS) entry which is preliminary data.</text>
</comment>
<evidence type="ECO:0008006" key="3">
    <source>
        <dbReference type="Google" id="ProtNLM"/>
    </source>
</evidence>
<keyword evidence="2" id="KW-1185">Reference proteome</keyword>
<protein>
    <recommendedName>
        <fullName evidence="3">DUF4848 domain-containing protein</fullName>
    </recommendedName>
</protein>
<accession>A0ABW5B401</accession>
<dbReference type="Proteomes" id="UP001597344">
    <property type="component" value="Unassembled WGS sequence"/>
</dbReference>
<evidence type="ECO:0000313" key="2">
    <source>
        <dbReference type="Proteomes" id="UP001597344"/>
    </source>
</evidence>
<dbReference type="RefSeq" id="WP_378322166.1">
    <property type="nucleotide sequence ID" value="NZ_JBHUHY010000034.1"/>
</dbReference>
<organism evidence="1 2">
    <name type="scientific">Aquimarina celericrescens</name>
    <dbReference type="NCBI Taxonomy" id="1964542"/>
    <lineage>
        <taxon>Bacteria</taxon>
        <taxon>Pseudomonadati</taxon>
        <taxon>Bacteroidota</taxon>
        <taxon>Flavobacteriia</taxon>
        <taxon>Flavobacteriales</taxon>
        <taxon>Flavobacteriaceae</taxon>
        <taxon>Aquimarina</taxon>
    </lineage>
</organism>
<proteinExistence type="predicted"/>
<sequence>MKIKNFSVLILCTAFLFCCETENSDNLIYENSKLENQKSGPIYLAQNFDKQLSKEEAEKNAKMYLQLNHEEMAIFIEERYKMSLAKGTRESDADLAKDLMHEINDYLDNEYQESYASASPDQFLLAYETIIQNKNIESDQEINEKSWWGCSSWFRSGRTPVTGGSGTGIQQSLSFKGEFKLNGSGDCDFVYRSSPYRNSLTPKRIYGATSKSFAALTARGSNNNSSKEVAVGFTQKSFEFLIGKGRVLQAYGLFSNGQQGFANDTKILLY</sequence>
<dbReference type="EMBL" id="JBHUHY010000034">
    <property type="protein sequence ID" value="MFD2189127.1"/>
    <property type="molecule type" value="Genomic_DNA"/>
</dbReference>
<evidence type="ECO:0000313" key="1">
    <source>
        <dbReference type="EMBL" id="MFD2189127.1"/>
    </source>
</evidence>
<reference evidence="2" key="1">
    <citation type="journal article" date="2019" name="Int. J. Syst. Evol. Microbiol.">
        <title>The Global Catalogue of Microorganisms (GCM) 10K type strain sequencing project: providing services to taxonomists for standard genome sequencing and annotation.</title>
        <authorList>
            <consortium name="The Broad Institute Genomics Platform"/>
            <consortium name="The Broad Institute Genome Sequencing Center for Infectious Disease"/>
            <person name="Wu L."/>
            <person name="Ma J."/>
        </authorList>
    </citation>
    <scope>NUCLEOTIDE SEQUENCE [LARGE SCALE GENOMIC DNA]</scope>
    <source>
        <strain evidence="2">DT92</strain>
    </source>
</reference>
<gene>
    <name evidence="1" type="ORF">ACFSJT_20165</name>
</gene>